<dbReference type="EMBL" id="JACOFZ010000002">
    <property type="protein sequence ID" value="MBC3881591.1"/>
    <property type="molecule type" value="Genomic_DNA"/>
</dbReference>
<proteinExistence type="predicted"/>
<protein>
    <submittedName>
        <fullName evidence="2">DUF4375 domain-containing protein</fullName>
    </submittedName>
</protein>
<gene>
    <name evidence="2" type="ORF">H8K36_09425</name>
</gene>
<dbReference type="Proteomes" id="UP000627446">
    <property type="component" value="Unassembled WGS sequence"/>
</dbReference>
<organism evidence="2 3">
    <name type="scientific">Undibacterium nitidum</name>
    <dbReference type="NCBI Taxonomy" id="2762298"/>
    <lineage>
        <taxon>Bacteria</taxon>
        <taxon>Pseudomonadati</taxon>
        <taxon>Pseudomonadota</taxon>
        <taxon>Betaproteobacteria</taxon>
        <taxon>Burkholderiales</taxon>
        <taxon>Oxalobacteraceae</taxon>
        <taxon>Undibacterium</taxon>
    </lineage>
</organism>
<evidence type="ECO:0000259" key="1">
    <source>
        <dbReference type="Pfam" id="PF14300"/>
    </source>
</evidence>
<sequence length="148" mass="16831">MTEEILAQYVAAIRSAVIADPKHERPVGDVGNITLLHFFGYNVSNGGFAQLIFNAQGQYMQEFEDMLLTSGSLISHQYYVQAIRECLDDRENFDQFMNSDFVSPNALKDRLHLLTVEYFRAGGDLMKEASDYFLKIQPKVESWIASHA</sequence>
<name>A0A923HWS6_9BURK</name>
<dbReference type="InterPro" id="IPR025402">
    <property type="entry name" value="DMP19_C"/>
</dbReference>
<accession>A0A923HWS6</accession>
<reference evidence="2" key="1">
    <citation type="submission" date="2020-08" db="EMBL/GenBank/DDBJ databases">
        <title>Novel species isolated from subtropical streams in China.</title>
        <authorList>
            <person name="Lu H."/>
        </authorList>
    </citation>
    <scope>NUCLEOTIDE SEQUENCE</scope>
    <source>
        <strain evidence="2">LX22W</strain>
    </source>
</reference>
<comment type="caution">
    <text evidence="2">The sequence shown here is derived from an EMBL/GenBank/DDBJ whole genome shotgun (WGS) entry which is preliminary data.</text>
</comment>
<dbReference type="Pfam" id="PF14300">
    <property type="entry name" value="DMP19"/>
    <property type="match status" value="1"/>
</dbReference>
<evidence type="ECO:0000313" key="2">
    <source>
        <dbReference type="EMBL" id="MBC3881591.1"/>
    </source>
</evidence>
<dbReference type="RefSeq" id="WP_186915912.1">
    <property type="nucleotide sequence ID" value="NZ_JACOFZ010000002.1"/>
</dbReference>
<keyword evidence="3" id="KW-1185">Reference proteome</keyword>
<dbReference type="AlphaFoldDB" id="A0A923HWS6"/>
<feature type="domain" description="DNA mimic protein DMP19 C-terminal" evidence="1">
    <location>
        <begin position="33"/>
        <end position="132"/>
    </location>
</feature>
<dbReference type="Gene3D" id="1.20.1420.60">
    <property type="match status" value="1"/>
</dbReference>
<evidence type="ECO:0000313" key="3">
    <source>
        <dbReference type="Proteomes" id="UP000627446"/>
    </source>
</evidence>